<dbReference type="InterPro" id="IPR018194">
    <property type="entry name" value="Ni-dep_hyd_lsu_Ni_BS"/>
</dbReference>
<comment type="similarity">
    <text evidence="2">Belongs to the [NiFe]/[NiFeSe] hydrogenase large subunit family.</text>
</comment>
<sequence length="77" mass="8985">LFHDYTYNRQGNIVKANCIIPTGQNLENIDDDMKKLVPEIIDESKEEITHKLEMLVRSYDPCISCSVHMLDVEFIEE</sequence>
<accession>A0A7V5RPB1</accession>
<dbReference type="Proteomes" id="UP000885771">
    <property type="component" value="Unassembled WGS sequence"/>
</dbReference>
<evidence type="ECO:0000256" key="5">
    <source>
        <dbReference type="ARBA" id="ARBA00023002"/>
    </source>
</evidence>
<feature type="non-terminal residue" evidence="6">
    <location>
        <position position="1"/>
    </location>
</feature>
<dbReference type="GO" id="GO:0016151">
    <property type="term" value="F:nickel cation binding"/>
    <property type="evidence" value="ECO:0007669"/>
    <property type="project" value="InterPro"/>
</dbReference>
<dbReference type="AlphaFoldDB" id="A0A7V5RPB1"/>
<dbReference type="EMBL" id="DRLI01000065">
    <property type="protein sequence ID" value="HHM01695.1"/>
    <property type="molecule type" value="Genomic_DNA"/>
</dbReference>
<dbReference type="PANTHER" id="PTHR43600">
    <property type="entry name" value="COENZYME F420 HYDROGENASE, SUBUNIT ALPHA"/>
    <property type="match status" value="1"/>
</dbReference>
<reference evidence="6" key="1">
    <citation type="journal article" date="2020" name="mSystems">
        <title>Genome- and Community-Level Interaction Insights into Carbon Utilization and Element Cycling Functions of Hydrothermarchaeota in Hydrothermal Sediment.</title>
        <authorList>
            <person name="Zhou Z."/>
            <person name="Liu Y."/>
            <person name="Xu W."/>
            <person name="Pan J."/>
            <person name="Luo Z.H."/>
            <person name="Li M."/>
        </authorList>
    </citation>
    <scope>NUCLEOTIDE SEQUENCE [LARGE SCALE GENOMIC DNA]</scope>
    <source>
        <strain evidence="6">HyVt-460</strain>
    </source>
</reference>
<protein>
    <submittedName>
        <fullName evidence="6">Ni/Fe hydrogenase subunit alpha</fullName>
    </submittedName>
</protein>
<dbReference type="InterPro" id="IPR029014">
    <property type="entry name" value="NiFe-Hase_large"/>
</dbReference>
<evidence type="ECO:0000256" key="3">
    <source>
        <dbReference type="ARBA" id="ARBA00022596"/>
    </source>
</evidence>
<evidence type="ECO:0000256" key="1">
    <source>
        <dbReference type="ARBA" id="ARBA00001967"/>
    </source>
</evidence>
<evidence type="ECO:0000256" key="4">
    <source>
        <dbReference type="ARBA" id="ARBA00022723"/>
    </source>
</evidence>
<comment type="cofactor">
    <cofactor evidence="1">
        <name>Ni(2+)</name>
        <dbReference type="ChEBI" id="CHEBI:49786"/>
    </cofactor>
</comment>
<dbReference type="GO" id="GO:0008901">
    <property type="term" value="F:ferredoxin hydrogenase activity"/>
    <property type="evidence" value="ECO:0007669"/>
    <property type="project" value="InterPro"/>
</dbReference>
<evidence type="ECO:0000256" key="2">
    <source>
        <dbReference type="ARBA" id="ARBA00009292"/>
    </source>
</evidence>
<keyword evidence="5" id="KW-0560">Oxidoreductase</keyword>
<keyword evidence="3" id="KW-0533">Nickel</keyword>
<dbReference type="SUPFAM" id="SSF56762">
    <property type="entry name" value="HydB/Nqo4-like"/>
    <property type="match status" value="1"/>
</dbReference>
<name>A0A7V5RPB1_CALAY</name>
<comment type="caution">
    <text evidence="6">The sequence shown here is derived from an EMBL/GenBank/DDBJ whole genome shotgun (WGS) entry which is preliminary data.</text>
</comment>
<proteinExistence type="inferred from homology"/>
<dbReference type="PANTHER" id="PTHR43600:SF2">
    <property type="entry name" value="F420-NON-REDUCING HYDROGENASE VHU SUBUNIT A"/>
    <property type="match status" value="1"/>
</dbReference>
<dbReference type="Gene3D" id="1.10.645.10">
    <property type="entry name" value="Cytochrome-c3 Hydrogenase, chain B"/>
    <property type="match status" value="1"/>
</dbReference>
<gene>
    <name evidence="6" type="ORF">ENJ15_01685</name>
</gene>
<evidence type="ECO:0000313" key="6">
    <source>
        <dbReference type="EMBL" id="HHM01695.1"/>
    </source>
</evidence>
<keyword evidence="4" id="KW-0479">Metal-binding</keyword>
<organism evidence="6">
    <name type="scientific">Caldithrix abyssi</name>
    <dbReference type="NCBI Taxonomy" id="187145"/>
    <lineage>
        <taxon>Bacteria</taxon>
        <taxon>Pseudomonadati</taxon>
        <taxon>Calditrichota</taxon>
        <taxon>Calditrichia</taxon>
        <taxon>Calditrichales</taxon>
        <taxon>Calditrichaceae</taxon>
        <taxon>Caldithrix</taxon>
    </lineage>
</organism>
<dbReference type="PROSITE" id="PS00508">
    <property type="entry name" value="NI_HGENASE_L_2"/>
    <property type="match status" value="1"/>
</dbReference>